<dbReference type="RefSeq" id="WP_189580541.1">
    <property type="nucleotide sequence ID" value="NZ_BMYV01000001.1"/>
</dbReference>
<proteinExistence type="predicted"/>
<evidence type="ECO:0008006" key="7">
    <source>
        <dbReference type="Google" id="ProtNLM"/>
    </source>
</evidence>
<dbReference type="GO" id="GO:0008237">
    <property type="term" value="F:metallopeptidase activity"/>
    <property type="evidence" value="ECO:0007669"/>
    <property type="project" value="UniProtKB-KW"/>
</dbReference>
<evidence type="ECO:0000313" key="6">
    <source>
        <dbReference type="Proteomes" id="UP000600865"/>
    </source>
</evidence>
<dbReference type="Proteomes" id="UP000600865">
    <property type="component" value="Unassembled WGS sequence"/>
</dbReference>
<comment type="caution">
    <text evidence="5">The sequence shown here is derived from an EMBL/GenBank/DDBJ whole genome shotgun (WGS) entry which is preliminary data.</text>
</comment>
<dbReference type="InterPro" id="IPR012548">
    <property type="entry name" value="MATCAP"/>
</dbReference>
<organism evidence="5 6">
    <name type="scientific">Litorimonas cladophorae</name>
    <dbReference type="NCBI Taxonomy" id="1220491"/>
    <lineage>
        <taxon>Bacteria</taxon>
        <taxon>Pseudomonadati</taxon>
        <taxon>Pseudomonadota</taxon>
        <taxon>Alphaproteobacteria</taxon>
        <taxon>Maricaulales</taxon>
        <taxon>Robiginitomaculaceae</taxon>
    </lineage>
</organism>
<dbReference type="Pfam" id="PF08014">
    <property type="entry name" value="MATCAP"/>
    <property type="match status" value="1"/>
</dbReference>
<keyword evidence="4" id="KW-0482">Metalloprotease</keyword>
<evidence type="ECO:0000256" key="1">
    <source>
        <dbReference type="ARBA" id="ARBA00001947"/>
    </source>
</evidence>
<gene>
    <name evidence="5" type="ORF">GCM10011309_03640</name>
</gene>
<accession>A0A918NB97</accession>
<comment type="cofactor">
    <cofactor evidence="1">
        <name>Zn(2+)</name>
        <dbReference type="ChEBI" id="CHEBI:29105"/>
    </cofactor>
</comment>
<name>A0A918NB97_9PROT</name>
<dbReference type="GO" id="GO:0080164">
    <property type="term" value="P:regulation of nitric oxide metabolic process"/>
    <property type="evidence" value="ECO:0007669"/>
    <property type="project" value="TreeGrafter"/>
</dbReference>
<dbReference type="EMBL" id="BMYV01000001">
    <property type="protein sequence ID" value="GGX57838.1"/>
    <property type="molecule type" value="Genomic_DNA"/>
</dbReference>
<evidence type="ECO:0000256" key="3">
    <source>
        <dbReference type="ARBA" id="ARBA00022801"/>
    </source>
</evidence>
<dbReference type="AlphaFoldDB" id="A0A918NB97"/>
<dbReference type="SMART" id="SM01154">
    <property type="entry name" value="DUF1704"/>
    <property type="match status" value="1"/>
</dbReference>
<evidence type="ECO:0000256" key="2">
    <source>
        <dbReference type="ARBA" id="ARBA00022670"/>
    </source>
</evidence>
<dbReference type="PANTHER" id="PTHR31817:SF0">
    <property type="entry name" value="CHROMOSOME UNDETERMINED SCAFFOLD_67, WHOLE GENOME SHOTGUN SEQUENCE"/>
    <property type="match status" value="1"/>
</dbReference>
<evidence type="ECO:0000256" key="4">
    <source>
        <dbReference type="ARBA" id="ARBA00023049"/>
    </source>
</evidence>
<dbReference type="GO" id="GO:0006508">
    <property type="term" value="P:proteolysis"/>
    <property type="evidence" value="ECO:0007669"/>
    <property type="project" value="UniProtKB-KW"/>
</dbReference>
<keyword evidence="6" id="KW-1185">Reference proteome</keyword>
<keyword evidence="2" id="KW-0645">Protease</keyword>
<reference evidence="5 6" key="1">
    <citation type="journal article" date="2014" name="Int. J. Syst. Evol. Microbiol.">
        <title>Complete genome sequence of Corynebacterium casei LMG S-19264T (=DSM 44701T), isolated from a smear-ripened cheese.</title>
        <authorList>
            <consortium name="US DOE Joint Genome Institute (JGI-PGF)"/>
            <person name="Walter F."/>
            <person name="Albersmeier A."/>
            <person name="Kalinowski J."/>
            <person name="Ruckert C."/>
        </authorList>
    </citation>
    <scope>NUCLEOTIDE SEQUENCE [LARGE SCALE GENOMIC DNA]</scope>
    <source>
        <strain evidence="5 6">KCTC 23968</strain>
    </source>
</reference>
<protein>
    <recommendedName>
        <fullName evidence="7">DUF1704 domain-containing protein</fullName>
    </recommendedName>
</protein>
<keyword evidence="3" id="KW-0378">Hydrolase</keyword>
<sequence length="445" mass="49653">MTALSETQFEAAKLAAKALDRAAGDMRVLTSLEWDGDMRRRFLGQGIMPDPQYAEIDTSSAREAIDYAKQQIDGDHVVMQWLGRLCSTLETTANLIETRGTPEFFDHSAQLYGRPTRFMLDKKTRVLDLAHHMDATLDGIDFDHLVLEGAQDELDADAFALALGGRISDYFGEDGPEVIVSEEVSAKAAATSSRIRVRADAGFTSRDIEQLLHHEALIHSATGLNGKQQDNFPILGRGHPGTTEIQEGLAVFAEIITGSMDPRRFRRLSRRVIAIQMAIDGADFKEVFDYFDDQIDDREQAYENARRIFRGGVISGGAPFTKDMVYLNGLLRVHNFIRTAVKLRRSDLIRVLFVGKLDIEDIPALAQLASKGRIQPPKFMPPWASDLRFLVSYMAYSAFLNQVKMPGFQTYYEQELNEVPSVWGFAGRSADSAASGRDILDFEAT</sequence>
<dbReference type="PANTHER" id="PTHR31817">
    <property type="match status" value="1"/>
</dbReference>
<evidence type="ECO:0000313" key="5">
    <source>
        <dbReference type="EMBL" id="GGX57838.1"/>
    </source>
</evidence>